<dbReference type="InterPro" id="IPR009057">
    <property type="entry name" value="Homeodomain-like_sf"/>
</dbReference>
<dbReference type="GO" id="GO:0003677">
    <property type="term" value="F:DNA binding"/>
    <property type="evidence" value="ECO:0007669"/>
    <property type="project" value="UniProtKB-KW"/>
</dbReference>
<dbReference type="PANTHER" id="PTHR47999">
    <property type="entry name" value="TRANSCRIPTION FACTOR MYB8-RELATED-RELATED"/>
    <property type="match status" value="1"/>
</dbReference>
<feature type="domain" description="Myb-like" evidence="10">
    <location>
        <begin position="62"/>
        <end position="112"/>
    </location>
</feature>
<dbReference type="PROSITE" id="PS51294">
    <property type="entry name" value="HTH_MYB"/>
    <property type="match status" value="2"/>
</dbReference>
<feature type="domain" description="Myb-like" evidence="10">
    <location>
        <begin position="9"/>
        <end position="61"/>
    </location>
</feature>
<dbReference type="Gene3D" id="1.10.10.60">
    <property type="entry name" value="Homeodomain-like"/>
    <property type="match status" value="2"/>
</dbReference>
<evidence type="ECO:0000256" key="5">
    <source>
        <dbReference type="ARBA" id="ARBA00023159"/>
    </source>
</evidence>
<feature type="region of interest" description="Disordered" evidence="9">
    <location>
        <begin position="119"/>
        <end position="157"/>
    </location>
</feature>
<keyword evidence="6" id="KW-0804">Transcription</keyword>
<dbReference type="PANTHER" id="PTHR47999:SF96">
    <property type="entry name" value="TRANSCRIPTION REPRESSOR MYB6-LIKE"/>
    <property type="match status" value="1"/>
</dbReference>
<sequence>MGRSPCCSKQGLNRGAWTAQEDQILRDYVHLHGQGKWRNLPQSAGLKRCGKSCRLRWLNYLRPDIKRGNISRDEEELIIRLHKLLGNRWSLIAGRLPGRTDNEIKNYWNTNLCKRVQDGVDVGDSKTPSSQEKNNHHDQKAKPQSVTPSVFSSSQPKNNNVIRTKASKCSKVLLRDPLLPCPPMQTQSDDFIAKLLEEAEGEPLLSAVANDFTSGDEDGVLSFDPCGNEKELSTDLLLDLDIGEICLPEFINSDFSYVCDFSYNTHEDLMLFSENTLVQAQKYLGDETNLVNNCFNEEKDNGC</sequence>
<gene>
    <name evidence="12" type="primary">LjTT2a</name>
</gene>
<organism evidence="12">
    <name type="scientific">Lotus japonicus</name>
    <name type="common">Lotus corniculatus var. japonicus</name>
    <dbReference type="NCBI Taxonomy" id="34305"/>
    <lineage>
        <taxon>Eukaryota</taxon>
        <taxon>Viridiplantae</taxon>
        <taxon>Streptophyta</taxon>
        <taxon>Embryophyta</taxon>
        <taxon>Tracheophyta</taxon>
        <taxon>Spermatophyta</taxon>
        <taxon>Magnoliopsida</taxon>
        <taxon>eudicotyledons</taxon>
        <taxon>Gunneridae</taxon>
        <taxon>Pentapetalae</taxon>
        <taxon>rosids</taxon>
        <taxon>fabids</taxon>
        <taxon>Fabales</taxon>
        <taxon>Fabaceae</taxon>
        <taxon>Papilionoideae</taxon>
        <taxon>50 kb inversion clade</taxon>
        <taxon>NPAAA clade</taxon>
        <taxon>Hologalegina</taxon>
        <taxon>robinioid clade</taxon>
        <taxon>Loteae</taxon>
        <taxon>Lotus</taxon>
    </lineage>
</organism>
<keyword evidence="4" id="KW-0238">DNA-binding</keyword>
<dbReference type="InterPro" id="IPR015495">
    <property type="entry name" value="Myb_TF_plants"/>
</dbReference>
<dbReference type="SMART" id="SM00717">
    <property type="entry name" value="SANT"/>
    <property type="match status" value="2"/>
</dbReference>
<feature type="domain" description="HTH myb-type" evidence="11">
    <location>
        <begin position="66"/>
        <end position="116"/>
    </location>
</feature>
<evidence type="ECO:0000256" key="1">
    <source>
        <dbReference type="ARBA" id="ARBA00004123"/>
    </source>
</evidence>
<evidence type="ECO:0000259" key="10">
    <source>
        <dbReference type="PROSITE" id="PS50090"/>
    </source>
</evidence>
<evidence type="ECO:0000256" key="4">
    <source>
        <dbReference type="ARBA" id="ARBA00023125"/>
    </source>
</evidence>
<keyword evidence="5" id="KW-0010">Activator</keyword>
<evidence type="ECO:0000259" key="11">
    <source>
        <dbReference type="PROSITE" id="PS51294"/>
    </source>
</evidence>
<dbReference type="EMBL" id="AB300033">
    <property type="protein sequence ID" value="BAG12893.1"/>
    <property type="molecule type" value="mRNA"/>
</dbReference>
<keyword evidence="7" id="KW-0539">Nucleus</keyword>
<dbReference type="SUPFAM" id="SSF46689">
    <property type="entry name" value="Homeodomain-like"/>
    <property type="match status" value="1"/>
</dbReference>
<dbReference type="OrthoDB" id="2143914at2759"/>
<protein>
    <recommendedName>
        <fullName evidence="8">Myb-related protein 123</fullName>
    </recommendedName>
</protein>
<proteinExistence type="evidence at transcript level"/>
<name>B1B3F2_LOTJA</name>
<keyword evidence="3" id="KW-0805">Transcription regulation</keyword>
<dbReference type="GO" id="GO:0005634">
    <property type="term" value="C:nucleus"/>
    <property type="evidence" value="ECO:0007669"/>
    <property type="project" value="UniProtKB-SubCell"/>
</dbReference>
<dbReference type="CDD" id="cd00167">
    <property type="entry name" value="SANT"/>
    <property type="match status" value="2"/>
</dbReference>
<dbReference type="FunFam" id="1.10.10.60:FF:000302">
    <property type="entry name" value="Transcription factor TT2"/>
    <property type="match status" value="1"/>
</dbReference>
<feature type="compositionally biased region" description="Polar residues" evidence="9">
    <location>
        <begin position="142"/>
        <end position="157"/>
    </location>
</feature>
<dbReference type="AlphaFoldDB" id="B1B3F2"/>
<accession>B1B3F2</accession>
<dbReference type="PROSITE" id="PS50090">
    <property type="entry name" value="MYB_LIKE"/>
    <property type="match status" value="2"/>
</dbReference>
<evidence type="ECO:0000256" key="7">
    <source>
        <dbReference type="ARBA" id="ARBA00023242"/>
    </source>
</evidence>
<evidence type="ECO:0000256" key="3">
    <source>
        <dbReference type="ARBA" id="ARBA00023015"/>
    </source>
</evidence>
<evidence type="ECO:0000256" key="8">
    <source>
        <dbReference type="ARBA" id="ARBA00083772"/>
    </source>
</evidence>
<dbReference type="Pfam" id="PF00249">
    <property type="entry name" value="Myb_DNA-binding"/>
    <property type="match status" value="2"/>
</dbReference>
<evidence type="ECO:0000256" key="9">
    <source>
        <dbReference type="SAM" id="MobiDB-lite"/>
    </source>
</evidence>
<evidence type="ECO:0000256" key="2">
    <source>
        <dbReference type="ARBA" id="ARBA00022737"/>
    </source>
</evidence>
<reference evidence="12" key="1">
    <citation type="journal article" date="2008" name="Plant Cell Physiol.">
        <title>Functional differentiation of Lotus japonicus TT2s, R2R3-MYB transcription factors comprising a multigene family.</title>
        <authorList>
            <person name="Yoshida K."/>
            <person name="Iwasaka R."/>
            <person name="Kaneko T."/>
            <person name="Sato S."/>
            <person name="Tabata S."/>
            <person name="Sakuta M."/>
        </authorList>
    </citation>
    <scope>NUCLEOTIDE SEQUENCE</scope>
</reference>
<dbReference type="InterPro" id="IPR017930">
    <property type="entry name" value="Myb_dom"/>
</dbReference>
<comment type="subcellular location">
    <subcellularLocation>
        <location evidence="1">Nucleus</location>
    </subcellularLocation>
</comment>
<dbReference type="FunFam" id="1.10.10.60:FF:000001">
    <property type="entry name" value="MYB-related transcription factor"/>
    <property type="match status" value="1"/>
</dbReference>
<keyword evidence="2" id="KW-0677">Repeat</keyword>
<evidence type="ECO:0000313" key="12">
    <source>
        <dbReference type="EMBL" id="BAG12893.1"/>
    </source>
</evidence>
<dbReference type="InterPro" id="IPR001005">
    <property type="entry name" value="SANT/Myb"/>
</dbReference>
<evidence type="ECO:0000256" key="6">
    <source>
        <dbReference type="ARBA" id="ARBA00023163"/>
    </source>
</evidence>
<feature type="domain" description="HTH myb-type" evidence="11">
    <location>
        <begin position="9"/>
        <end position="65"/>
    </location>
</feature>